<evidence type="ECO:0000313" key="3">
    <source>
        <dbReference type="Proteomes" id="UP000186601"/>
    </source>
</evidence>
<gene>
    <name evidence="2" type="ORF">PHLCEN_2v11172</name>
</gene>
<feature type="region of interest" description="Disordered" evidence="1">
    <location>
        <begin position="82"/>
        <end position="112"/>
    </location>
</feature>
<feature type="region of interest" description="Disordered" evidence="1">
    <location>
        <begin position="220"/>
        <end position="248"/>
    </location>
</feature>
<comment type="caution">
    <text evidence="2">The sequence shown here is derived from an EMBL/GenBank/DDBJ whole genome shotgun (WGS) entry which is preliminary data.</text>
</comment>
<feature type="region of interest" description="Disordered" evidence="1">
    <location>
        <begin position="168"/>
        <end position="200"/>
    </location>
</feature>
<accession>A0A2R6NKM3</accession>
<evidence type="ECO:0000313" key="2">
    <source>
        <dbReference type="EMBL" id="PSR72935.1"/>
    </source>
</evidence>
<evidence type="ECO:0000256" key="1">
    <source>
        <dbReference type="SAM" id="MobiDB-lite"/>
    </source>
</evidence>
<feature type="compositionally biased region" description="Basic and acidic residues" evidence="1">
    <location>
        <begin position="82"/>
        <end position="94"/>
    </location>
</feature>
<name>A0A2R6NKM3_9APHY</name>
<dbReference type="Proteomes" id="UP000186601">
    <property type="component" value="Unassembled WGS sequence"/>
</dbReference>
<dbReference type="AlphaFoldDB" id="A0A2R6NKM3"/>
<feature type="compositionally biased region" description="Polar residues" evidence="1">
    <location>
        <begin position="169"/>
        <end position="179"/>
    </location>
</feature>
<keyword evidence="3" id="KW-1185">Reference proteome</keyword>
<sequence length="248" mass="27430">MDRAPTWTWGTDDADQDPPGLIWTPGSPVPVENVRHDAIRDASPGQTPSSLWTWFGDGAELNDLPGLNALLNSLLSRKMIEKPADPQRTQDPRKRPAKPAAPSSQKTVDPRKIDAKFLKASVNILADKLRRRPLVSSPLNPTRGKDSFAYTGFASIRNLQPALRRLSNRRNLGTESSALEGSKPKKKSTRASKSSRGLQPIDIWRNKAGLKWKLHKQSKKAWNFSPPPPPPGFVDSPYGYVTETAQAE</sequence>
<proteinExistence type="predicted"/>
<dbReference type="EMBL" id="MLYV02001124">
    <property type="protein sequence ID" value="PSR72935.1"/>
    <property type="molecule type" value="Genomic_DNA"/>
</dbReference>
<protein>
    <submittedName>
        <fullName evidence="2">Uncharacterized protein</fullName>
    </submittedName>
</protein>
<feature type="region of interest" description="Disordered" evidence="1">
    <location>
        <begin position="1"/>
        <end position="29"/>
    </location>
</feature>
<organism evidence="2 3">
    <name type="scientific">Hermanssonia centrifuga</name>
    <dbReference type="NCBI Taxonomy" id="98765"/>
    <lineage>
        <taxon>Eukaryota</taxon>
        <taxon>Fungi</taxon>
        <taxon>Dikarya</taxon>
        <taxon>Basidiomycota</taxon>
        <taxon>Agaricomycotina</taxon>
        <taxon>Agaricomycetes</taxon>
        <taxon>Polyporales</taxon>
        <taxon>Meruliaceae</taxon>
        <taxon>Hermanssonia</taxon>
    </lineage>
</organism>
<reference evidence="2 3" key="1">
    <citation type="submission" date="2018-02" db="EMBL/GenBank/DDBJ databases">
        <title>Genome sequence of the basidiomycete white-rot fungus Phlebia centrifuga.</title>
        <authorList>
            <person name="Granchi Z."/>
            <person name="Peng M."/>
            <person name="de Vries R.P."/>
            <person name="Hilden K."/>
            <person name="Makela M.R."/>
            <person name="Grigoriev I."/>
            <person name="Riley R."/>
        </authorList>
    </citation>
    <scope>NUCLEOTIDE SEQUENCE [LARGE SCALE GENOMIC DNA]</scope>
    <source>
        <strain evidence="2 3">FBCC195</strain>
    </source>
</reference>